<proteinExistence type="predicted"/>
<sequence>MGFHYPSKGLLDHAGEAGAMRYGTVSGLILPVRRVLGPLALLAGLCAVMAGVLAMHVADAAPRGPAVAPLTVSAPVTGSAPAADSAGTDIAGLPDAAHAEERMSGCTGPFGGTHLATACVLLAVGAVILLLAAPKNIASAIGRALRNPPAGPLLVSALPRLPSLTGLCVSRT</sequence>
<protein>
    <submittedName>
        <fullName evidence="2">Uncharacterized protein</fullName>
    </submittedName>
</protein>
<dbReference type="AlphaFoldDB" id="Q6SK85"/>
<keyword evidence="1" id="KW-0472">Membrane</keyword>
<geneLocation type="plasmid" evidence="2">
    <name>pAA1</name>
</geneLocation>
<reference evidence="2" key="1">
    <citation type="journal article" date="2004" name="Appl. Environ. Microbiol.">
        <title>Arthrobacter aurescens TC1 atrazine catabolism genes trzN, atzB, and atzC are linked on a 160-kilobase region and are functional in Escherichia coli.</title>
        <authorList>
            <person name="Sajjaphan K."/>
            <person name="Shapir N."/>
            <person name="Wackett L.P."/>
            <person name="Palmer M."/>
            <person name="Blackmon B."/>
            <person name="Tomkins J."/>
            <person name="Sadowsky M.J."/>
        </authorList>
    </citation>
    <scope>NUCLEOTIDE SEQUENCE</scope>
    <source>
        <strain evidence="2">TC1</strain>
        <plasmid evidence="2">pAA1</plasmid>
    </source>
</reference>
<accession>Q6SK85</accession>
<feature type="transmembrane region" description="Helical" evidence="1">
    <location>
        <begin position="113"/>
        <end position="133"/>
    </location>
</feature>
<feature type="transmembrane region" description="Helical" evidence="1">
    <location>
        <begin position="39"/>
        <end position="58"/>
    </location>
</feature>
<evidence type="ECO:0000313" key="2">
    <source>
        <dbReference type="EMBL" id="AAS20087.1"/>
    </source>
</evidence>
<evidence type="ECO:0000256" key="1">
    <source>
        <dbReference type="SAM" id="Phobius"/>
    </source>
</evidence>
<keyword evidence="2" id="KW-0614">Plasmid</keyword>
<keyword evidence="1" id="KW-1133">Transmembrane helix</keyword>
<dbReference type="EMBL" id="AY456696">
    <property type="protein sequence ID" value="AAS20087.1"/>
    <property type="molecule type" value="Genomic_DNA"/>
</dbReference>
<name>Q6SK85_PAEAU</name>
<organism evidence="2">
    <name type="scientific">Paenarthrobacter aurescens</name>
    <name type="common">Arthrobacter aurescens</name>
    <dbReference type="NCBI Taxonomy" id="43663"/>
    <lineage>
        <taxon>Bacteria</taxon>
        <taxon>Bacillati</taxon>
        <taxon>Actinomycetota</taxon>
        <taxon>Actinomycetes</taxon>
        <taxon>Micrococcales</taxon>
        <taxon>Micrococcaceae</taxon>
        <taxon>Paenarthrobacter</taxon>
    </lineage>
</organism>
<keyword evidence="1" id="KW-0812">Transmembrane</keyword>